<reference evidence="1 2" key="1">
    <citation type="submission" date="2023-10" db="EMBL/GenBank/DDBJ databases">
        <title>Draft genome sequence of Xylaria bambusicola isolate GMP-LS, the root and basal stem rot pathogen of sugarcane in Indonesia.</title>
        <authorList>
            <person name="Selvaraj P."/>
            <person name="Muralishankar V."/>
            <person name="Muruganantham S."/>
            <person name="Sp S."/>
            <person name="Haryani S."/>
            <person name="Lau K.J.X."/>
            <person name="Naqvi N.I."/>
        </authorList>
    </citation>
    <scope>NUCLEOTIDE SEQUENCE [LARGE SCALE GENOMIC DNA]</scope>
    <source>
        <strain evidence="1">GMP-LS</strain>
    </source>
</reference>
<evidence type="ECO:0000313" key="1">
    <source>
        <dbReference type="EMBL" id="KAK5629380.1"/>
    </source>
</evidence>
<evidence type="ECO:0000313" key="2">
    <source>
        <dbReference type="Proteomes" id="UP001305414"/>
    </source>
</evidence>
<accession>A0AAN7UBT0</accession>
<comment type="caution">
    <text evidence="1">The sequence shown here is derived from an EMBL/GenBank/DDBJ whole genome shotgun (WGS) entry which is preliminary data.</text>
</comment>
<proteinExistence type="predicted"/>
<organism evidence="1 2">
    <name type="scientific">Xylaria bambusicola</name>
    <dbReference type="NCBI Taxonomy" id="326684"/>
    <lineage>
        <taxon>Eukaryota</taxon>
        <taxon>Fungi</taxon>
        <taxon>Dikarya</taxon>
        <taxon>Ascomycota</taxon>
        <taxon>Pezizomycotina</taxon>
        <taxon>Sordariomycetes</taxon>
        <taxon>Xylariomycetidae</taxon>
        <taxon>Xylariales</taxon>
        <taxon>Xylariaceae</taxon>
        <taxon>Xylaria</taxon>
    </lineage>
</organism>
<dbReference type="EMBL" id="JAWHQM010000011">
    <property type="protein sequence ID" value="KAK5629380.1"/>
    <property type="molecule type" value="Genomic_DNA"/>
</dbReference>
<protein>
    <submittedName>
        <fullName evidence="1">Uncharacterized protein</fullName>
    </submittedName>
</protein>
<sequence>MLPVQVPSRLGPEIKSFEDTFQLSPEKVNASWLSVSQGTVYVEPSLEDEPGISLYMASTSSGGPNTKLVPVSM</sequence>
<gene>
    <name evidence="1" type="ORF">RRF57_005095</name>
</gene>
<dbReference type="AlphaFoldDB" id="A0AAN7UBT0"/>
<keyword evidence="2" id="KW-1185">Reference proteome</keyword>
<dbReference type="Proteomes" id="UP001305414">
    <property type="component" value="Unassembled WGS sequence"/>
</dbReference>
<name>A0AAN7UBT0_9PEZI</name>